<dbReference type="InterPro" id="IPR003428">
    <property type="entry name" value="MAM33"/>
</dbReference>
<name>A0ABM1DYE6_PRICU</name>
<reference evidence="3" key="1">
    <citation type="submission" date="2025-08" db="UniProtKB">
        <authorList>
            <consortium name="RefSeq"/>
        </authorList>
    </citation>
    <scope>IDENTIFICATION</scope>
</reference>
<organism evidence="2 3">
    <name type="scientific">Priapulus caudatus</name>
    <name type="common">Priapulid worm</name>
    <dbReference type="NCBI Taxonomy" id="37621"/>
    <lineage>
        <taxon>Eukaryota</taxon>
        <taxon>Metazoa</taxon>
        <taxon>Ecdysozoa</taxon>
        <taxon>Scalidophora</taxon>
        <taxon>Priapulida</taxon>
        <taxon>Priapulimorpha</taxon>
        <taxon>Priapulimorphida</taxon>
        <taxon>Priapulidae</taxon>
        <taxon>Priapulus</taxon>
    </lineage>
</organism>
<keyword evidence="2" id="KW-1185">Reference proteome</keyword>
<dbReference type="PANTHER" id="PTHR10826:SF1">
    <property type="entry name" value="COMPLEMENT COMPONENT 1 Q SUBCOMPONENT-BINDING PROTEIN, MITOCHONDRIAL"/>
    <property type="match status" value="1"/>
</dbReference>
<dbReference type="RefSeq" id="XP_014664967.1">
    <property type="nucleotide sequence ID" value="XM_014809481.1"/>
</dbReference>
<dbReference type="Proteomes" id="UP000695022">
    <property type="component" value="Unplaced"/>
</dbReference>
<gene>
    <name evidence="3" type="primary">LOC106807199</name>
</gene>
<dbReference type="InterPro" id="IPR036561">
    <property type="entry name" value="MAM33_sf"/>
</dbReference>
<dbReference type="GeneID" id="106807199"/>
<dbReference type="Gene3D" id="3.10.280.10">
    <property type="entry name" value="Mitochondrial glycoprotein"/>
    <property type="match status" value="1"/>
</dbReference>
<dbReference type="Pfam" id="PF02330">
    <property type="entry name" value="MAM33"/>
    <property type="match status" value="1"/>
</dbReference>
<sequence length="230" mass="25077">MMVSGPSRLTQTGFGACNCGGCCGVHTKSDKDLSEFLTEEIEAEKSTVQQPGLPNVDGFDISTDGSVVTMVKAFNSEKVTLTFNVSNTVDVGAQEGQFEAKDEKGAEASSMVSKPDFTVEVKKGNQTLVFQCSIIDDMEQSAEGGETQEDGYADSFQIDEVAIHESEYTDSTYTVSADIMDGNLYDLFMNFLDERGVKNDFSDKLVQYATAYEHKLYIGLLEKLKGFVSS</sequence>
<dbReference type="SUPFAM" id="SSF54529">
    <property type="entry name" value="Mitochondrial glycoprotein MAM33-like"/>
    <property type="match status" value="1"/>
</dbReference>
<evidence type="ECO:0000256" key="1">
    <source>
        <dbReference type="ARBA" id="ARBA00005457"/>
    </source>
</evidence>
<comment type="similarity">
    <text evidence="1">Belongs to the MAM33 family.</text>
</comment>
<accession>A0ABM1DYE6</accession>
<proteinExistence type="inferred from homology"/>
<evidence type="ECO:0000313" key="2">
    <source>
        <dbReference type="Proteomes" id="UP000695022"/>
    </source>
</evidence>
<dbReference type="PANTHER" id="PTHR10826">
    <property type="entry name" value="COMPLEMENT COMPONENT 1"/>
    <property type="match status" value="1"/>
</dbReference>
<evidence type="ECO:0000313" key="3">
    <source>
        <dbReference type="RefSeq" id="XP_014664967.1"/>
    </source>
</evidence>
<protein>
    <submittedName>
        <fullName evidence="3">Complement component 1 Q subcomponent-binding protein, mitochondrial-like</fullName>
    </submittedName>
</protein>